<dbReference type="InterPro" id="IPR002549">
    <property type="entry name" value="AI-2E-like"/>
</dbReference>
<name>A0A0C2YFH2_PARME</name>
<feature type="transmembrane region" description="Helical" evidence="8">
    <location>
        <begin position="236"/>
        <end position="258"/>
    </location>
</feature>
<feature type="transmembrane region" description="Helical" evidence="8">
    <location>
        <begin position="31"/>
        <end position="47"/>
    </location>
</feature>
<keyword evidence="3" id="KW-0813">Transport</keyword>
<accession>A0A0C2YFH2</accession>
<comment type="similarity">
    <text evidence="2">Belongs to the autoinducer-2 exporter (AI-2E) (TC 2.A.86) family.</text>
</comment>
<sequence length="360" mass="38758">MSMSSGQRLRFWLIGGTVFLVLLYLLRSVMLPFVAGMAVAYFLDPLADRMERAGLSRTLATGIICLVFFGIMGLGLTLLAPIIQQQVVTFVHKVPAYAEALQTRAMPLLEEVYRHLSADDLEKLRSSVGSYAGTAVGWGMGVLKGVLSGGIAVMSILSLLFITPVVTFYMLRDWDHMIAKVDTWLPRHHAEVIRFELREIDRTIAGFVRGQATVCMVLAVFYGVGLTLTGLDLGLMIGLGTGLGAFVPYVGMLIGLIASVGLALAQGGEWHLLGGVGIVFLVGNVLEGNFLTPKLVGDRVGLHPVWIIFSLLAGGALFGFVGILLAVPAASVIGVLTRFALENYMKSSLYDGIEDDYSKS</sequence>
<comment type="subcellular location">
    <subcellularLocation>
        <location evidence="1">Cell membrane</location>
        <topology evidence="1">Multi-pass membrane protein</topology>
    </subcellularLocation>
</comment>
<keyword evidence="6 8" id="KW-1133">Transmembrane helix</keyword>
<feature type="transmembrane region" description="Helical" evidence="8">
    <location>
        <begin position="306"/>
        <end position="336"/>
    </location>
</feature>
<evidence type="ECO:0000313" key="10">
    <source>
        <dbReference type="Proteomes" id="UP000031971"/>
    </source>
</evidence>
<dbReference type="PANTHER" id="PTHR21716:SF53">
    <property type="entry name" value="PERMEASE PERM-RELATED"/>
    <property type="match status" value="1"/>
</dbReference>
<evidence type="ECO:0000256" key="5">
    <source>
        <dbReference type="ARBA" id="ARBA00022692"/>
    </source>
</evidence>
<dbReference type="STRING" id="272627.CCC_03752"/>
<feature type="transmembrane region" description="Helical" evidence="8">
    <location>
        <begin position="146"/>
        <end position="171"/>
    </location>
</feature>
<evidence type="ECO:0000313" key="9">
    <source>
        <dbReference type="EMBL" id="KIL98469.1"/>
    </source>
</evidence>
<comment type="caution">
    <text evidence="9">The sequence shown here is derived from an EMBL/GenBank/DDBJ whole genome shotgun (WGS) entry which is preliminary data.</text>
</comment>
<evidence type="ECO:0000256" key="8">
    <source>
        <dbReference type="SAM" id="Phobius"/>
    </source>
</evidence>
<evidence type="ECO:0000256" key="4">
    <source>
        <dbReference type="ARBA" id="ARBA00022475"/>
    </source>
</evidence>
<dbReference type="GO" id="GO:0005886">
    <property type="term" value="C:plasma membrane"/>
    <property type="evidence" value="ECO:0007669"/>
    <property type="project" value="UniProtKB-SubCell"/>
</dbReference>
<keyword evidence="7 8" id="KW-0472">Membrane</keyword>
<keyword evidence="10" id="KW-1185">Reference proteome</keyword>
<evidence type="ECO:0000256" key="2">
    <source>
        <dbReference type="ARBA" id="ARBA00009773"/>
    </source>
</evidence>
<dbReference type="Proteomes" id="UP000031971">
    <property type="component" value="Unassembled WGS sequence"/>
</dbReference>
<organism evidence="9 10">
    <name type="scientific">Paramagnetospirillum magnetotacticum MS-1</name>
    <dbReference type="NCBI Taxonomy" id="272627"/>
    <lineage>
        <taxon>Bacteria</taxon>
        <taxon>Pseudomonadati</taxon>
        <taxon>Pseudomonadota</taxon>
        <taxon>Alphaproteobacteria</taxon>
        <taxon>Rhodospirillales</taxon>
        <taxon>Magnetospirillaceae</taxon>
        <taxon>Paramagnetospirillum</taxon>
    </lineage>
</organism>
<evidence type="ECO:0000256" key="7">
    <source>
        <dbReference type="ARBA" id="ARBA00023136"/>
    </source>
</evidence>
<evidence type="ECO:0000256" key="1">
    <source>
        <dbReference type="ARBA" id="ARBA00004651"/>
    </source>
</evidence>
<proteinExistence type="inferred from homology"/>
<evidence type="ECO:0000256" key="3">
    <source>
        <dbReference type="ARBA" id="ARBA00022448"/>
    </source>
</evidence>
<dbReference type="Pfam" id="PF01594">
    <property type="entry name" value="AI-2E_transport"/>
    <property type="match status" value="1"/>
</dbReference>
<dbReference type="GO" id="GO:0055085">
    <property type="term" value="P:transmembrane transport"/>
    <property type="evidence" value="ECO:0007669"/>
    <property type="project" value="TreeGrafter"/>
</dbReference>
<dbReference type="PANTHER" id="PTHR21716">
    <property type="entry name" value="TRANSMEMBRANE PROTEIN"/>
    <property type="match status" value="1"/>
</dbReference>
<reference evidence="9 10" key="1">
    <citation type="submission" date="2015-01" db="EMBL/GenBank/DDBJ databases">
        <title>Genome Sequence of Magnetospirillum magnetotacticum Strain MS-1.</title>
        <authorList>
            <person name="Marinov G.K."/>
            <person name="Smalley M.D."/>
            <person name="DeSalvo G."/>
        </authorList>
    </citation>
    <scope>NUCLEOTIDE SEQUENCE [LARGE SCALE GENOMIC DNA]</scope>
    <source>
        <strain evidence="9 10">MS-1</strain>
    </source>
</reference>
<dbReference type="EMBL" id="JXSL01000028">
    <property type="protein sequence ID" value="KIL98469.1"/>
    <property type="molecule type" value="Genomic_DNA"/>
</dbReference>
<dbReference type="AlphaFoldDB" id="A0A0C2YFH2"/>
<feature type="transmembrane region" description="Helical" evidence="8">
    <location>
        <begin position="270"/>
        <end position="286"/>
    </location>
</feature>
<keyword evidence="5 8" id="KW-0812">Transmembrane</keyword>
<keyword evidence="4" id="KW-1003">Cell membrane</keyword>
<evidence type="ECO:0000256" key="6">
    <source>
        <dbReference type="ARBA" id="ARBA00022989"/>
    </source>
</evidence>
<gene>
    <name evidence="9" type="ORF">CCC_03752</name>
</gene>
<protein>
    <submittedName>
        <fullName evidence="9">Putative permease often clustered with de novo purine synthesis</fullName>
    </submittedName>
</protein>
<feature type="transmembrane region" description="Helical" evidence="8">
    <location>
        <begin position="59"/>
        <end position="83"/>
    </location>
</feature>